<reference evidence="12 13" key="1">
    <citation type="journal article" date="2008" name="Nature">
        <title>The Trichoplax genome and the nature of placozoans.</title>
        <authorList>
            <person name="Srivastava M."/>
            <person name="Begovic E."/>
            <person name="Chapman J."/>
            <person name="Putnam N.H."/>
            <person name="Hellsten U."/>
            <person name="Kawashima T."/>
            <person name="Kuo A."/>
            <person name="Mitros T."/>
            <person name="Salamov A."/>
            <person name="Carpenter M.L."/>
            <person name="Signorovitch A.Y."/>
            <person name="Moreno M.A."/>
            <person name="Kamm K."/>
            <person name="Grimwood J."/>
            <person name="Schmutz J."/>
            <person name="Shapiro H."/>
            <person name="Grigoriev I.V."/>
            <person name="Buss L.W."/>
            <person name="Schierwater B."/>
            <person name="Dellaporta S.L."/>
            <person name="Rokhsar D.S."/>
        </authorList>
    </citation>
    <scope>NUCLEOTIDE SEQUENCE [LARGE SCALE GENOMIC DNA]</scope>
    <source>
        <strain evidence="12 13">Grell-BS-1999</strain>
    </source>
</reference>
<evidence type="ECO:0000256" key="3">
    <source>
        <dbReference type="ARBA" id="ARBA00022692"/>
    </source>
</evidence>
<keyword evidence="5" id="KW-0333">Golgi apparatus</keyword>
<dbReference type="GO" id="GO:0072659">
    <property type="term" value="P:protein localization to plasma membrane"/>
    <property type="evidence" value="ECO:0000318"/>
    <property type="project" value="GO_Central"/>
</dbReference>
<dbReference type="CTD" id="6759286"/>
<dbReference type="GO" id="GO:0005783">
    <property type="term" value="C:endoplasmic reticulum"/>
    <property type="evidence" value="ECO:0000318"/>
    <property type="project" value="GO_Central"/>
</dbReference>
<dbReference type="PANTHER" id="PTHR22883:SF475">
    <property type="entry name" value="PALMITOYLTRANSFERASE ZDHHC23"/>
    <property type="match status" value="1"/>
</dbReference>
<feature type="transmembrane region" description="Helical" evidence="10">
    <location>
        <begin position="135"/>
        <end position="155"/>
    </location>
</feature>
<dbReference type="AlphaFoldDB" id="B3SCU8"/>
<dbReference type="Pfam" id="PF01529">
    <property type="entry name" value="DHHC"/>
    <property type="match status" value="1"/>
</dbReference>
<keyword evidence="13" id="KW-1185">Reference proteome</keyword>
<keyword evidence="6 10" id="KW-0472">Membrane</keyword>
<sequence>MDFDQINKLEEGQILCCCEYFNSRGQRSHLLEALCDCQVLDDICEGFIHCKWAGKDQFLQLLEVMHDRIRIPWLDGRGARRFPLSTILPMIILPCMLKVASSGFYTTVGMITSLFPLMMFIYYSAIISGRKRTPFFLSWTLTSILGMLFAYLRYITPNCSLDKTAEVSLGLVMTLIIFILCLRNPGRIKPKRKGAKLGNYVDHNNQDTYDNNLLKVCQECHVQMPRRSHHCGICHKCVKHFDHHCVWINNCVGQGNRRLFVLLLLVFLYTASRGIYFSLDTVCVWDKMLPNCQYAYEEDW</sequence>
<feature type="transmembrane region" description="Helical" evidence="10">
    <location>
        <begin position="259"/>
        <end position="279"/>
    </location>
</feature>
<evidence type="ECO:0000256" key="8">
    <source>
        <dbReference type="ARBA" id="ARBA00023288"/>
    </source>
</evidence>
<dbReference type="EMBL" id="DS985273">
    <property type="protein sequence ID" value="EDV19450.1"/>
    <property type="molecule type" value="Genomic_DNA"/>
</dbReference>
<dbReference type="GO" id="GO:0019706">
    <property type="term" value="F:protein-cysteine S-palmitoyltransferase activity"/>
    <property type="evidence" value="ECO:0000318"/>
    <property type="project" value="GO_Central"/>
</dbReference>
<keyword evidence="4 10" id="KW-1133">Transmembrane helix</keyword>
<comment type="subcellular location">
    <subcellularLocation>
        <location evidence="1">Golgi apparatus</location>
        <location evidence="1">trans-Golgi network membrane</location>
        <topology evidence="1">Multi-pass membrane protein</topology>
    </subcellularLocation>
</comment>
<dbReference type="GeneID" id="6759286"/>
<dbReference type="OMA" id="AGSQYDH"/>
<feature type="transmembrane region" description="Helical" evidence="10">
    <location>
        <begin position="105"/>
        <end position="123"/>
    </location>
</feature>
<dbReference type="PhylomeDB" id="B3SCU8"/>
<dbReference type="EC" id="2.3.1.225" evidence="10"/>
<dbReference type="Proteomes" id="UP000009022">
    <property type="component" value="Unassembled WGS sequence"/>
</dbReference>
<evidence type="ECO:0000313" key="12">
    <source>
        <dbReference type="EMBL" id="EDV19450.1"/>
    </source>
</evidence>
<comment type="similarity">
    <text evidence="10">Belongs to the DHHC palmitoyltransferase family.</text>
</comment>
<dbReference type="GO" id="GO:0006612">
    <property type="term" value="P:protein targeting to membrane"/>
    <property type="evidence" value="ECO:0000318"/>
    <property type="project" value="GO_Central"/>
</dbReference>
<organism evidence="12 13">
    <name type="scientific">Trichoplax adhaerens</name>
    <name type="common">Trichoplax reptans</name>
    <dbReference type="NCBI Taxonomy" id="10228"/>
    <lineage>
        <taxon>Eukaryota</taxon>
        <taxon>Metazoa</taxon>
        <taxon>Placozoa</taxon>
        <taxon>Uniplacotomia</taxon>
        <taxon>Trichoplacea</taxon>
        <taxon>Trichoplacidae</taxon>
        <taxon>Trichoplax</taxon>
    </lineage>
</organism>
<evidence type="ECO:0000256" key="2">
    <source>
        <dbReference type="ARBA" id="ARBA00022679"/>
    </source>
</evidence>
<accession>B3SCU8</accession>
<evidence type="ECO:0000256" key="4">
    <source>
        <dbReference type="ARBA" id="ARBA00022989"/>
    </source>
</evidence>
<keyword evidence="3 10" id="KW-0812">Transmembrane</keyword>
<dbReference type="HOGENOM" id="CLU_055455_0_0_1"/>
<dbReference type="InterPro" id="IPR039859">
    <property type="entry name" value="PFA4/ZDH16/20/ERF2-like"/>
</dbReference>
<keyword evidence="8" id="KW-0449">Lipoprotein</keyword>
<comment type="catalytic activity">
    <reaction evidence="10">
        <text>L-cysteinyl-[protein] + hexadecanoyl-CoA = S-hexadecanoyl-L-cysteinyl-[protein] + CoA</text>
        <dbReference type="Rhea" id="RHEA:36683"/>
        <dbReference type="Rhea" id="RHEA-COMP:10131"/>
        <dbReference type="Rhea" id="RHEA-COMP:11032"/>
        <dbReference type="ChEBI" id="CHEBI:29950"/>
        <dbReference type="ChEBI" id="CHEBI:57287"/>
        <dbReference type="ChEBI" id="CHEBI:57379"/>
        <dbReference type="ChEBI" id="CHEBI:74151"/>
        <dbReference type="EC" id="2.3.1.225"/>
    </reaction>
</comment>
<keyword evidence="7" id="KW-0564">Palmitate</keyword>
<dbReference type="InterPro" id="IPR001594">
    <property type="entry name" value="Palmitoyltrfase_DHHC"/>
</dbReference>
<dbReference type="GO" id="GO:0005794">
    <property type="term" value="C:Golgi apparatus"/>
    <property type="evidence" value="ECO:0000318"/>
    <property type="project" value="GO_Central"/>
</dbReference>
<dbReference type="KEGG" id="tad:TRIADDRAFT_62103"/>
<dbReference type="eggNOG" id="KOG1311">
    <property type="taxonomic scope" value="Eukaryota"/>
</dbReference>
<evidence type="ECO:0000256" key="5">
    <source>
        <dbReference type="ARBA" id="ARBA00023034"/>
    </source>
</evidence>
<name>B3SCU8_TRIAD</name>
<keyword evidence="9 10" id="KW-0012">Acyltransferase</keyword>
<keyword evidence="2 10" id="KW-0808">Transferase</keyword>
<comment type="domain">
    <text evidence="10">The DHHC domain is required for palmitoyltransferase activity.</text>
</comment>
<dbReference type="STRING" id="10228.B3SCU8"/>
<evidence type="ECO:0000256" key="6">
    <source>
        <dbReference type="ARBA" id="ARBA00023136"/>
    </source>
</evidence>
<dbReference type="OrthoDB" id="430659at2759"/>
<evidence type="ECO:0000256" key="1">
    <source>
        <dbReference type="ARBA" id="ARBA00004166"/>
    </source>
</evidence>
<evidence type="ECO:0000256" key="7">
    <source>
        <dbReference type="ARBA" id="ARBA00023139"/>
    </source>
</evidence>
<gene>
    <name evidence="12" type="ORF">TRIADDRAFT_62103</name>
</gene>
<dbReference type="PROSITE" id="PS50216">
    <property type="entry name" value="DHHC"/>
    <property type="match status" value="1"/>
</dbReference>
<feature type="transmembrane region" description="Helical" evidence="10">
    <location>
        <begin position="167"/>
        <end position="186"/>
    </location>
</feature>
<evidence type="ECO:0000256" key="9">
    <source>
        <dbReference type="ARBA" id="ARBA00023315"/>
    </source>
</evidence>
<evidence type="ECO:0000256" key="10">
    <source>
        <dbReference type="RuleBase" id="RU079119"/>
    </source>
</evidence>
<protein>
    <recommendedName>
        <fullName evidence="10">Palmitoyltransferase</fullName>
        <ecNumber evidence="10">2.3.1.225</ecNumber>
    </recommendedName>
</protein>
<dbReference type="FunCoup" id="B3SCU8">
    <property type="interactions" value="587"/>
</dbReference>
<feature type="domain" description="Palmitoyltransferase DHHC" evidence="11">
    <location>
        <begin position="213"/>
        <end position="283"/>
    </location>
</feature>
<dbReference type="RefSeq" id="XP_002118050.1">
    <property type="nucleotide sequence ID" value="XM_002118014.1"/>
</dbReference>
<dbReference type="InParanoid" id="B3SCU8"/>
<evidence type="ECO:0000313" key="13">
    <source>
        <dbReference type="Proteomes" id="UP000009022"/>
    </source>
</evidence>
<proteinExistence type="inferred from homology"/>
<evidence type="ECO:0000259" key="11">
    <source>
        <dbReference type="Pfam" id="PF01529"/>
    </source>
</evidence>
<dbReference type="PANTHER" id="PTHR22883">
    <property type="entry name" value="ZINC FINGER DHHC DOMAIN CONTAINING PROTEIN"/>
    <property type="match status" value="1"/>
</dbReference>